<dbReference type="EMBL" id="CM056813">
    <property type="protein sequence ID" value="KAJ8641846.1"/>
    <property type="molecule type" value="Genomic_DNA"/>
</dbReference>
<evidence type="ECO:0000313" key="1">
    <source>
        <dbReference type="EMBL" id="KAJ8641846.1"/>
    </source>
</evidence>
<evidence type="ECO:0000313" key="2">
    <source>
        <dbReference type="Proteomes" id="UP001234297"/>
    </source>
</evidence>
<protein>
    <submittedName>
        <fullName evidence="1">Uncharacterized protein</fullName>
    </submittedName>
</protein>
<name>A0ACC2M7R8_PERAE</name>
<keyword evidence="2" id="KW-1185">Reference proteome</keyword>
<accession>A0ACC2M7R8</accession>
<reference evidence="1 2" key="1">
    <citation type="journal article" date="2022" name="Hortic Res">
        <title>A haplotype resolved chromosomal level avocado genome allows analysis of novel avocado genes.</title>
        <authorList>
            <person name="Nath O."/>
            <person name="Fletcher S.J."/>
            <person name="Hayward A."/>
            <person name="Shaw L.M."/>
            <person name="Masouleh A.K."/>
            <person name="Furtado A."/>
            <person name="Henry R.J."/>
            <person name="Mitter N."/>
        </authorList>
    </citation>
    <scope>NUCLEOTIDE SEQUENCE [LARGE SCALE GENOMIC DNA]</scope>
    <source>
        <strain evidence="2">cv. Hass</strain>
    </source>
</reference>
<proteinExistence type="predicted"/>
<gene>
    <name evidence="1" type="ORF">MRB53_018540</name>
</gene>
<organism evidence="1 2">
    <name type="scientific">Persea americana</name>
    <name type="common">Avocado</name>
    <dbReference type="NCBI Taxonomy" id="3435"/>
    <lineage>
        <taxon>Eukaryota</taxon>
        <taxon>Viridiplantae</taxon>
        <taxon>Streptophyta</taxon>
        <taxon>Embryophyta</taxon>
        <taxon>Tracheophyta</taxon>
        <taxon>Spermatophyta</taxon>
        <taxon>Magnoliopsida</taxon>
        <taxon>Magnoliidae</taxon>
        <taxon>Laurales</taxon>
        <taxon>Lauraceae</taxon>
        <taxon>Persea</taxon>
    </lineage>
</organism>
<comment type="caution">
    <text evidence="1">The sequence shown here is derived from an EMBL/GenBank/DDBJ whole genome shotgun (WGS) entry which is preliminary data.</text>
</comment>
<sequence length="307" mass="35171">MHTFPIHHSLPSFLIVLLFFTPAASSAEEDNQPYSDCSPSPYDCGNVKLNISYPFWTQGRPEYCGYPKEFEITCNETDNSSEIEIQSRKYHVKQIDYENQTTTILDKAYFADDDNTICLRPPSNTSLGLNLFNFTQRDLNLSFIYNCSSLPRFDNPYFKFFNCSSDPLLSNYFYFTLPPDFTGFFTDCKVIKIPVLETNREELEAWMLGFGDLNDILKEGFEVTWSLIDPYHQCWDCVKSNGNCGLNQTSLPEFACYCNGIPHPRTCPPPQYPVPAPGKHLFYESWLLLLFPFLTSKTSSLSMVDGA</sequence>
<dbReference type="Proteomes" id="UP001234297">
    <property type="component" value="Chromosome 5"/>
</dbReference>